<name>A0A7W0AF80_9GAMM</name>
<evidence type="ECO:0000313" key="3">
    <source>
        <dbReference type="EMBL" id="MCG6659940.1"/>
    </source>
</evidence>
<evidence type="ECO:0000256" key="1">
    <source>
        <dbReference type="SAM" id="MobiDB-lite"/>
    </source>
</evidence>
<dbReference type="AlphaFoldDB" id="A0A7W0AF80"/>
<keyword evidence="5" id="KW-1185">Reference proteome</keyword>
<evidence type="ECO:0000313" key="2">
    <source>
        <dbReference type="EMBL" id="MBA2781116.1"/>
    </source>
</evidence>
<accession>A0A7W0AF80</accession>
<organism evidence="2 4">
    <name type="scientific">Billgrantia kenyensis</name>
    <dbReference type="NCBI Taxonomy" id="321266"/>
    <lineage>
        <taxon>Bacteria</taxon>
        <taxon>Pseudomonadati</taxon>
        <taxon>Pseudomonadota</taxon>
        <taxon>Gammaproteobacteria</taxon>
        <taxon>Oceanospirillales</taxon>
        <taxon>Halomonadaceae</taxon>
        <taxon>Billgrantia</taxon>
    </lineage>
</organism>
<evidence type="ECO:0000313" key="5">
    <source>
        <dbReference type="Proteomes" id="UP000814353"/>
    </source>
</evidence>
<gene>
    <name evidence="2" type="ORF">H1D44_19765</name>
    <name evidence="3" type="ORF">HOP48_00030</name>
</gene>
<reference evidence="3 5" key="1">
    <citation type="submission" date="2020-05" db="EMBL/GenBank/DDBJ databases">
        <title>Comparative genomic analysis of denitrifying bacteria from Halomonas genus.</title>
        <authorList>
            <person name="Wang L."/>
            <person name="Shao Z."/>
        </authorList>
    </citation>
    <scope>NUCLEOTIDE SEQUENCE [LARGE SCALE GENOMIC DNA]</scope>
    <source>
        <strain evidence="3 5">DSM 17331</strain>
    </source>
</reference>
<dbReference type="EMBL" id="JACEFT010000047">
    <property type="protein sequence ID" value="MBA2781116.1"/>
    <property type="molecule type" value="Genomic_DNA"/>
</dbReference>
<comment type="caution">
    <text evidence="2">The sequence shown here is derived from an EMBL/GenBank/DDBJ whole genome shotgun (WGS) entry which is preliminary data.</text>
</comment>
<feature type="compositionally biased region" description="Basic and acidic residues" evidence="1">
    <location>
        <begin position="70"/>
        <end position="91"/>
    </location>
</feature>
<evidence type="ECO:0000313" key="4">
    <source>
        <dbReference type="Proteomes" id="UP000518091"/>
    </source>
</evidence>
<dbReference type="RefSeq" id="WP_181516988.1">
    <property type="nucleotide sequence ID" value="NZ_JABFUB010000001.1"/>
</dbReference>
<dbReference type="Proteomes" id="UP000814353">
    <property type="component" value="Unassembled WGS sequence"/>
</dbReference>
<reference evidence="2 4" key="2">
    <citation type="submission" date="2020-07" db="EMBL/GenBank/DDBJ databases">
        <title>Identification of Halomonas strains.</title>
        <authorList>
            <person name="Xiao Z."/>
            <person name="Shen J."/>
        </authorList>
    </citation>
    <scope>NUCLEOTIDE SEQUENCE [LARGE SCALE GENOMIC DNA]</scope>
    <source>
        <strain evidence="2 4">DSM 17331</strain>
    </source>
</reference>
<proteinExistence type="predicted"/>
<dbReference type="Proteomes" id="UP000518091">
    <property type="component" value="Unassembled WGS sequence"/>
</dbReference>
<sequence length="91" mass="10005">MIIPQVKTGNIIQRVFSLAKMASTTPKEAFLAKAESIIKKDPFSVRTENTICLGQDGKYHPKGSSLGVHGKYEEPEGAAQKEKRNQNAEDC</sequence>
<protein>
    <submittedName>
        <fullName evidence="2">Uncharacterized protein</fullName>
    </submittedName>
</protein>
<dbReference type="EMBL" id="JABFUB010000001">
    <property type="protein sequence ID" value="MCG6659940.1"/>
    <property type="molecule type" value="Genomic_DNA"/>
</dbReference>
<feature type="region of interest" description="Disordered" evidence="1">
    <location>
        <begin position="56"/>
        <end position="91"/>
    </location>
</feature>